<protein>
    <submittedName>
        <fullName evidence="1">Uncharacterized protein</fullName>
    </submittedName>
</protein>
<dbReference type="EMBL" id="CP001154">
    <property type="protein sequence ID" value="ACO74292.1"/>
    <property type="molecule type" value="Genomic_DNA"/>
</dbReference>
<evidence type="ECO:0000313" key="2">
    <source>
        <dbReference type="Proteomes" id="UP000002010"/>
    </source>
</evidence>
<dbReference type="Proteomes" id="UP000002010">
    <property type="component" value="Chromosome"/>
</dbReference>
<organism evidence="1 2">
    <name type="scientific">Laribacter hongkongensis (strain HLHK9)</name>
    <dbReference type="NCBI Taxonomy" id="557598"/>
    <lineage>
        <taxon>Bacteria</taxon>
        <taxon>Pseudomonadati</taxon>
        <taxon>Pseudomonadota</taxon>
        <taxon>Betaproteobacteria</taxon>
        <taxon>Neisseriales</taxon>
        <taxon>Aquaspirillaceae</taxon>
        <taxon>Laribacter</taxon>
    </lineage>
</organism>
<dbReference type="KEGG" id="lhk:LHK_01302"/>
<gene>
    <name evidence="1" type="ordered locus">LHK_01302</name>
</gene>
<keyword evidence="2" id="KW-1185">Reference proteome</keyword>
<name>C1D752_LARHH</name>
<dbReference type="STRING" id="557598.LHK_01302"/>
<sequence length="91" mass="9750">MVMQPCPAADHDGIQLLPVPPLHALKAPQQVLRSFFRAMPADCMLAGILCRACPRLPSGMPVLPWQPISCHDPAGRDPAGSVPEITQTDSN</sequence>
<reference evidence="1 2" key="1">
    <citation type="journal article" date="2009" name="PLoS Genet.">
        <title>The complete genome and proteome of Laribacter hongkongensis reveal potential mechanisms for adaptations to different temperatures and habitats.</title>
        <authorList>
            <person name="Woo P.C."/>
            <person name="Lau S.K."/>
            <person name="Tse H."/>
            <person name="Teng J.L."/>
            <person name="Curreem S.O."/>
            <person name="Tsang A.K."/>
            <person name="Fan R.Y."/>
            <person name="Wong G.K."/>
            <person name="Huang Y."/>
            <person name="Loman N.J."/>
            <person name="Snyder L.A."/>
            <person name="Cai J.J."/>
            <person name="Huang J.D."/>
            <person name="Mak W."/>
            <person name="Pallen M.J."/>
            <person name="Lok S."/>
            <person name="Yuen K.Y."/>
        </authorList>
    </citation>
    <scope>NUCLEOTIDE SEQUENCE [LARGE SCALE GENOMIC DNA]</scope>
    <source>
        <strain evidence="1 2">HLHK9</strain>
    </source>
</reference>
<evidence type="ECO:0000313" key="1">
    <source>
        <dbReference type="EMBL" id="ACO74292.1"/>
    </source>
</evidence>
<proteinExistence type="predicted"/>
<dbReference type="AlphaFoldDB" id="C1D752"/>
<accession>C1D752</accession>
<dbReference type="HOGENOM" id="CLU_2423289_0_0_4"/>